<dbReference type="EMBL" id="BSNS01000011">
    <property type="protein sequence ID" value="GLQ55308.1"/>
    <property type="molecule type" value="Genomic_DNA"/>
</dbReference>
<dbReference type="InterPro" id="IPR050463">
    <property type="entry name" value="Gfo/Idh/MocA_oxidrdct_glycsds"/>
</dbReference>
<dbReference type="Proteomes" id="UP001156691">
    <property type="component" value="Unassembled WGS sequence"/>
</dbReference>
<dbReference type="PANTHER" id="PTHR43818:SF11">
    <property type="entry name" value="BCDNA.GH03377"/>
    <property type="match status" value="1"/>
</dbReference>
<evidence type="ECO:0000313" key="5">
    <source>
        <dbReference type="Proteomes" id="UP001156691"/>
    </source>
</evidence>
<sequence length="344" mass="36893">MIAEQRRNAEAAAAGLPRVGFLGVGWIGRHRMQALIEAGLVTAAAVADPSPEMAEEARKLAPEAEIVPSFDALLEQELDGIVIATPSALHAEQSIAALEQGLAVFCQKPLGRDEAEVAAVVAAARHADRLLGVDLSYRFTRAMTAIRERIQSDALGKVFAADLVFHNAYGPDKPWFYDKALSGGGCVMDLGIHLIDLALWVMDFPQIGSVSSRLYSGGEPLRNSSANVEDFAEASLTLENDAVVRLSCSWRLNAGCDAEIGACFYGTHGGAGFHNRGGSFYDFIAEAYTGTSRELLTEPPDDWGGRAAMHWARQLSEGTGFDAGAEQLETVARALDSIYRSHRA</sequence>
<evidence type="ECO:0000313" key="4">
    <source>
        <dbReference type="EMBL" id="GLQ55308.1"/>
    </source>
</evidence>
<evidence type="ECO:0000259" key="2">
    <source>
        <dbReference type="Pfam" id="PF01408"/>
    </source>
</evidence>
<dbReference type="Pfam" id="PF01408">
    <property type="entry name" value="GFO_IDH_MocA"/>
    <property type="match status" value="1"/>
</dbReference>
<dbReference type="Gene3D" id="3.40.50.720">
    <property type="entry name" value="NAD(P)-binding Rossmann-like Domain"/>
    <property type="match status" value="1"/>
</dbReference>
<gene>
    <name evidence="4" type="ORF">GCM10010862_25670</name>
</gene>
<dbReference type="SUPFAM" id="SSF51735">
    <property type="entry name" value="NAD(P)-binding Rossmann-fold domains"/>
    <property type="match status" value="1"/>
</dbReference>
<dbReference type="InterPro" id="IPR036291">
    <property type="entry name" value="NAD(P)-bd_dom_sf"/>
</dbReference>
<accession>A0ABQ5W601</accession>
<dbReference type="Pfam" id="PF22725">
    <property type="entry name" value="GFO_IDH_MocA_C3"/>
    <property type="match status" value="1"/>
</dbReference>
<evidence type="ECO:0000256" key="1">
    <source>
        <dbReference type="ARBA" id="ARBA00023002"/>
    </source>
</evidence>
<dbReference type="RefSeq" id="WP_284340725.1">
    <property type="nucleotide sequence ID" value="NZ_BSNS01000011.1"/>
</dbReference>
<dbReference type="InterPro" id="IPR000683">
    <property type="entry name" value="Gfo/Idh/MocA-like_OxRdtase_N"/>
</dbReference>
<dbReference type="SUPFAM" id="SSF55347">
    <property type="entry name" value="Glyceraldehyde-3-phosphate dehydrogenase-like, C-terminal domain"/>
    <property type="match status" value="1"/>
</dbReference>
<feature type="domain" description="Gfo/Idh/MocA-like oxidoreductase N-terminal" evidence="2">
    <location>
        <begin position="18"/>
        <end position="134"/>
    </location>
</feature>
<dbReference type="InterPro" id="IPR055170">
    <property type="entry name" value="GFO_IDH_MocA-like_dom"/>
</dbReference>
<comment type="caution">
    <text evidence="4">The sequence shown here is derived from an EMBL/GenBank/DDBJ whole genome shotgun (WGS) entry which is preliminary data.</text>
</comment>
<organism evidence="4 5">
    <name type="scientific">Devosia nitrariae</name>
    <dbReference type="NCBI Taxonomy" id="2071872"/>
    <lineage>
        <taxon>Bacteria</taxon>
        <taxon>Pseudomonadati</taxon>
        <taxon>Pseudomonadota</taxon>
        <taxon>Alphaproteobacteria</taxon>
        <taxon>Hyphomicrobiales</taxon>
        <taxon>Devosiaceae</taxon>
        <taxon>Devosia</taxon>
    </lineage>
</organism>
<dbReference type="Gene3D" id="3.30.360.10">
    <property type="entry name" value="Dihydrodipicolinate Reductase, domain 2"/>
    <property type="match status" value="1"/>
</dbReference>
<evidence type="ECO:0000259" key="3">
    <source>
        <dbReference type="Pfam" id="PF22725"/>
    </source>
</evidence>
<name>A0ABQ5W601_9HYPH</name>
<dbReference type="PANTHER" id="PTHR43818">
    <property type="entry name" value="BCDNA.GH03377"/>
    <property type="match status" value="1"/>
</dbReference>
<proteinExistence type="predicted"/>
<reference evidence="5" key="1">
    <citation type="journal article" date="2019" name="Int. J. Syst. Evol. Microbiol.">
        <title>The Global Catalogue of Microorganisms (GCM) 10K type strain sequencing project: providing services to taxonomists for standard genome sequencing and annotation.</title>
        <authorList>
            <consortium name="The Broad Institute Genomics Platform"/>
            <consortium name="The Broad Institute Genome Sequencing Center for Infectious Disease"/>
            <person name="Wu L."/>
            <person name="Ma J."/>
        </authorList>
    </citation>
    <scope>NUCLEOTIDE SEQUENCE [LARGE SCALE GENOMIC DNA]</scope>
    <source>
        <strain evidence="5">NBRC 112416</strain>
    </source>
</reference>
<feature type="domain" description="GFO/IDH/MocA-like oxidoreductase" evidence="3">
    <location>
        <begin position="145"/>
        <end position="270"/>
    </location>
</feature>
<protein>
    <submittedName>
        <fullName evidence="4">Oxidoreductase</fullName>
    </submittedName>
</protein>
<keyword evidence="5" id="KW-1185">Reference proteome</keyword>
<keyword evidence="1" id="KW-0560">Oxidoreductase</keyword>